<gene>
    <name evidence="1" type="ORF">ENV79_00615</name>
</gene>
<organism evidence="1">
    <name type="scientific">candidate division WOR-3 bacterium</name>
    <dbReference type="NCBI Taxonomy" id="2052148"/>
    <lineage>
        <taxon>Bacteria</taxon>
        <taxon>Bacteria division WOR-3</taxon>
    </lineage>
</organism>
<sequence>MVIFFLLTFFYDVGQTSANFLKLSIGARATAMGSAYTAIADDVCGIFYNPSTSGILNSFDFSFTFLNLYDKINYSSLATSLPIKNFGLGIGAALLSFSDDKFIGPGNKVGEYSCNDFLLFINFSFHLYKKFAFGTNWKYVGSLYDNYYAYSWATDFGFHFNPIKNLYFGSSLLHLGTKRKFIYYSEILPINFRLGASYKFFLTSKIIFTIASDLATYIDELPSFGIGGEVLFKELRKPKEDLALRIGYRTKASYGIFSGLAVGFGYLYQFFKNIFLSIDFTYLDYGYLGSQERISLTFKYLLP</sequence>
<dbReference type="SUPFAM" id="SSF56935">
    <property type="entry name" value="Porins"/>
    <property type="match status" value="1"/>
</dbReference>
<dbReference type="AlphaFoldDB" id="A0A7V6CML5"/>
<reference evidence="1" key="1">
    <citation type="journal article" date="2020" name="mSystems">
        <title>Genome- and Community-Level Interaction Insights into Carbon Utilization and Element Cycling Functions of Hydrothermarchaeota in Hydrothermal Sediment.</title>
        <authorList>
            <person name="Zhou Z."/>
            <person name="Liu Y."/>
            <person name="Xu W."/>
            <person name="Pan J."/>
            <person name="Luo Z.H."/>
            <person name="Li M."/>
        </authorList>
    </citation>
    <scope>NUCLEOTIDE SEQUENCE [LARGE SCALE GENOMIC DNA]</scope>
    <source>
        <strain evidence="1">SpSt-791</strain>
    </source>
</reference>
<evidence type="ECO:0000313" key="1">
    <source>
        <dbReference type="EMBL" id="HHR48138.1"/>
    </source>
</evidence>
<dbReference type="NCBIfam" id="NF033709">
    <property type="entry name" value="PorV_fam"/>
    <property type="match status" value="1"/>
</dbReference>
<accession>A0A7V6CML5</accession>
<name>A0A7V6CML5_UNCW3</name>
<dbReference type="Gene3D" id="2.40.160.60">
    <property type="entry name" value="Outer membrane protein transport protein (OMPP1/FadL/TodX)"/>
    <property type="match status" value="1"/>
</dbReference>
<comment type="caution">
    <text evidence="1">The sequence shown here is derived from an EMBL/GenBank/DDBJ whole genome shotgun (WGS) entry which is preliminary data.</text>
</comment>
<dbReference type="EMBL" id="DTHS01000008">
    <property type="protein sequence ID" value="HHR48138.1"/>
    <property type="molecule type" value="Genomic_DNA"/>
</dbReference>
<proteinExistence type="predicted"/>
<protein>
    <submittedName>
        <fullName evidence="1">PorV/PorQ family protein</fullName>
    </submittedName>
</protein>